<feature type="transmembrane region" description="Helical" evidence="6">
    <location>
        <begin position="85"/>
        <end position="106"/>
    </location>
</feature>
<reference evidence="8" key="1">
    <citation type="submission" date="2017-04" db="EMBL/GenBank/DDBJ databases">
        <authorList>
            <person name="Abreu V.A."/>
            <person name="Popin R.V."/>
            <person name="Rigonato J."/>
            <person name="Andreote A.P."/>
            <person name="Schaker P.C."/>
            <person name="Hoff-Risseti C."/>
            <person name="Alvarenga D.O."/>
            <person name="Varani A.M."/>
            <person name="Fiore M.F."/>
        </authorList>
    </citation>
    <scope>NUCLEOTIDE SEQUENCE [LARGE SCALE GENOMIC DNA]</scope>
    <source>
        <strain evidence="8">CENA303</strain>
    </source>
</reference>
<dbReference type="InterPro" id="IPR005691">
    <property type="entry name" value="Tic20"/>
</dbReference>
<keyword evidence="4 6" id="KW-1133">Transmembrane helix</keyword>
<evidence type="ECO:0000313" key="7">
    <source>
        <dbReference type="EMBL" id="OSO89755.1"/>
    </source>
</evidence>
<comment type="similarity">
    <text evidence="2">Belongs to the Tic20 family.</text>
</comment>
<evidence type="ECO:0000256" key="6">
    <source>
        <dbReference type="SAM" id="Phobius"/>
    </source>
</evidence>
<dbReference type="EMBL" id="NBYN01000054">
    <property type="protein sequence ID" value="OSO89755.1"/>
    <property type="molecule type" value="Genomic_DNA"/>
</dbReference>
<dbReference type="RefSeq" id="WP_085728619.1">
    <property type="nucleotide sequence ID" value="NZ_NBYN01000054.1"/>
</dbReference>
<evidence type="ECO:0000313" key="8">
    <source>
        <dbReference type="Proteomes" id="UP000192997"/>
    </source>
</evidence>
<gene>
    <name evidence="7" type="ORF">B7O87_11445</name>
</gene>
<organism evidence="7 8">
    <name type="scientific">Cylindrospermopsis raciborskii CENA303</name>
    <dbReference type="NCBI Taxonomy" id="1170769"/>
    <lineage>
        <taxon>Bacteria</taxon>
        <taxon>Bacillati</taxon>
        <taxon>Cyanobacteriota</taxon>
        <taxon>Cyanophyceae</taxon>
        <taxon>Nostocales</taxon>
        <taxon>Aphanizomenonaceae</taxon>
        <taxon>Cylindrospermopsis</taxon>
    </lineage>
</organism>
<evidence type="ECO:0000256" key="5">
    <source>
        <dbReference type="ARBA" id="ARBA00023136"/>
    </source>
</evidence>
<comment type="subcellular location">
    <subcellularLocation>
        <location evidence="1">Membrane</location>
        <topology evidence="1">Multi-pass membrane protein</topology>
    </subcellularLocation>
</comment>
<dbReference type="PANTHER" id="PTHR33510">
    <property type="entry name" value="PROTEIN TIC 20-II, CHLOROPLASTIC"/>
    <property type="match status" value="1"/>
</dbReference>
<evidence type="ECO:0000256" key="1">
    <source>
        <dbReference type="ARBA" id="ARBA00004141"/>
    </source>
</evidence>
<feature type="transmembrane region" description="Helical" evidence="6">
    <location>
        <begin position="12"/>
        <end position="33"/>
    </location>
</feature>
<evidence type="ECO:0008006" key="9">
    <source>
        <dbReference type="Google" id="ProtNLM"/>
    </source>
</evidence>
<protein>
    <recommendedName>
        <fullName evidence="9">Tic20 family protein</fullName>
    </recommendedName>
</protein>
<proteinExistence type="inferred from homology"/>
<dbReference type="AlphaFoldDB" id="A0A1X4G5J8"/>
<dbReference type="Proteomes" id="UP000192997">
    <property type="component" value="Unassembled WGS sequence"/>
</dbReference>
<evidence type="ECO:0000256" key="2">
    <source>
        <dbReference type="ARBA" id="ARBA00009596"/>
    </source>
</evidence>
<keyword evidence="3 6" id="KW-0812">Transmembrane</keyword>
<dbReference type="GO" id="GO:0016020">
    <property type="term" value="C:membrane"/>
    <property type="evidence" value="ECO:0007669"/>
    <property type="project" value="UniProtKB-SubCell"/>
</dbReference>
<feature type="transmembrane region" description="Helical" evidence="6">
    <location>
        <begin position="118"/>
        <end position="136"/>
    </location>
</feature>
<feature type="transmembrane region" description="Helical" evidence="6">
    <location>
        <begin position="53"/>
        <end position="73"/>
    </location>
</feature>
<keyword evidence="5 6" id="KW-0472">Membrane</keyword>
<dbReference type="PANTHER" id="PTHR33510:SF5">
    <property type="entry name" value="PROTEIN TIC 20-II, CHLOROPLASTIC"/>
    <property type="match status" value="1"/>
</dbReference>
<dbReference type="Pfam" id="PF16166">
    <property type="entry name" value="TIC20"/>
    <property type="match status" value="1"/>
</dbReference>
<comment type="caution">
    <text evidence="7">The sequence shown here is derived from an EMBL/GenBank/DDBJ whole genome shotgun (WGS) entry which is preliminary data.</text>
</comment>
<accession>A0A1X4G5J8</accession>
<name>A0A1X4G5J8_9CYAN</name>
<evidence type="ECO:0000256" key="4">
    <source>
        <dbReference type="ARBA" id="ARBA00022989"/>
    </source>
</evidence>
<sequence>MSWRGSITIPDRIFACLPYLLPLVDSLGFSGFLLQHFPILGVLLLPILPIATVYQASGYGQILVFFALFLFVVRNEKVSHFIRFNAMQAILLDIVIFLSSILLRIFGTIPSSDFAGEILANTIFLGIFACVVYSVFQSLNGRYPEIPAISEAVHIQVR</sequence>
<evidence type="ECO:0000256" key="3">
    <source>
        <dbReference type="ARBA" id="ARBA00022692"/>
    </source>
</evidence>